<name>L0F1S7_DESDL</name>
<dbReference type="STRING" id="871963.Desdi_0270"/>
<dbReference type="CDD" id="cd00610">
    <property type="entry name" value="OAT_like"/>
    <property type="match status" value="1"/>
</dbReference>
<organism evidence="4 5">
    <name type="scientific">Desulfitobacterium dichloroeliminans (strain LMG P-21439 / DCA1)</name>
    <dbReference type="NCBI Taxonomy" id="871963"/>
    <lineage>
        <taxon>Bacteria</taxon>
        <taxon>Bacillati</taxon>
        <taxon>Bacillota</taxon>
        <taxon>Clostridia</taxon>
        <taxon>Eubacteriales</taxon>
        <taxon>Desulfitobacteriaceae</taxon>
        <taxon>Desulfitobacterium</taxon>
    </lineage>
</organism>
<dbReference type="InterPro" id="IPR049704">
    <property type="entry name" value="Aminotrans_3_PPA_site"/>
</dbReference>
<evidence type="ECO:0000313" key="5">
    <source>
        <dbReference type="Proteomes" id="UP000010797"/>
    </source>
</evidence>
<dbReference type="Pfam" id="PF00202">
    <property type="entry name" value="Aminotran_3"/>
    <property type="match status" value="1"/>
</dbReference>
<keyword evidence="4" id="KW-0808">Transferase</keyword>
<dbReference type="eggNOG" id="COG0161">
    <property type="taxonomic scope" value="Bacteria"/>
</dbReference>
<accession>L0F1S7</accession>
<dbReference type="InterPro" id="IPR015424">
    <property type="entry name" value="PyrdxlP-dep_Trfase"/>
</dbReference>
<dbReference type="InterPro" id="IPR015422">
    <property type="entry name" value="PyrdxlP-dep_Trfase_small"/>
</dbReference>
<dbReference type="OrthoDB" id="9807885at2"/>
<evidence type="ECO:0000256" key="1">
    <source>
        <dbReference type="ARBA" id="ARBA00008954"/>
    </source>
</evidence>
<dbReference type="HOGENOM" id="CLU_016922_4_0_9"/>
<dbReference type="InterPro" id="IPR005814">
    <property type="entry name" value="Aminotrans_3"/>
</dbReference>
<dbReference type="Proteomes" id="UP000010797">
    <property type="component" value="Chromosome"/>
</dbReference>
<evidence type="ECO:0000256" key="2">
    <source>
        <dbReference type="ARBA" id="ARBA00022898"/>
    </source>
</evidence>
<dbReference type="GO" id="GO:0008483">
    <property type="term" value="F:transaminase activity"/>
    <property type="evidence" value="ECO:0007669"/>
    <property type="project" value="UniProtKB-KW"/>
</dbReference>
<sequence>MTQFENLTPEQLVQKDRENVWHHLMQHQVFQTQEPVIMVEGKGCTVKDIRGKEYLDAASGGVWCVNVGYGQDSIAEAVYEQLKQLPFYALTAGNVPAILLAEKVTSLLPGLQKVFFSNSGSEANEKAFKMSRQYFRQKYPQKDKYKILYRQRDYHGTTLAALSATGQSERKTGYGPMAPGFVGDLPPAYCYRCHYGKSYPGCNLECAHALEDIIKAEREDTVAAVILEPITAGGGVILPVSEYYGIIEEICHKYEVLLIFDEVVNGFGRTGKWFGHQHWDVDPDMITAAKGMASSYIPLSATITKQYIFEQFLSDPSDKMSYFRDISTYGGSLAAFAAGRENIRLIEEQKLCENSAAMGEVLLDGLKELESLPIVGEVRGKGLFVGVELVEDKKTKTPVSETFMGKVAAEASKQGVLFGRTNRSIPGHNNIVTIAPALVVTKDEINRMVSTLKDILVSLSK</sequence>
<dbReference type="RefSeq" id="WP_015260826.1">
    <property type="nucleotide sequence ID" value="NC_019903.1"/>
</dbReference>
<dbReference type="PROSITE" id="PS00600">
    <property type="entry name" value="AA_TRANSFER_CLASS_3"/>
    <property type="match status" value="1"/>
</dbReference>
<reference evidence="5" key="1">
    <citation type="submission" date="2012-02" db="EMBL/GenBank/DDBJ databases">
        <title>Complete sequence of Desulfitobacterium dichloroeliminans LMG P-21439.</title>
        <authorList>
            <person name="Lucas S."/>
            <person name="Han J."/>
            <person name="Lapidus A."/>
            <person name="Cheng J.-F."/>
            <person name="Goodwin L."/>
            <person name="Pitluck S."/>
            <person name="Peters L."/>
            <person name="Ovchinnikova G."/>
            <person name="Teshima H."/>
            <person name="Detter J.C."/>
            <person name="Han C."/>
            <person name="Tapia R."/>
            <person name="Land M."/>
            <person name="Hauser L."/>
            <person name="Kyrpides N."/>
            <person name="Ivanova N."/>
            <person name="Pagani I."/>
            <person name="Kruse T."/>
            <person name="de Vos W.M."/>
            <person name="Boon N."/>
            <person name="Smidt H."/>
            <person name="Woyke T."/>
        </authorList>
    </citation>
    <scope>NUCLEOTIDE SEQUENCE [LARGE SCALE GENOMIC DNA]</scope>
    <source>
        <strain evidence="5">LMG P-21439 / DCA1</strain>
    </source>
</reference>
<protein>
    <submittedName>
        <fullName evidence="4">Adenosylmethionine-8-amino-7-oxononanoate aminotransferase</fullName>
    </submittedName>
</protein>
<dbReference type="PIRSF" id="PIRSF000521">
    <property type="entry name" value="Transaminase_4ab_Lys_Orn"/>
    <property type="match status" value="1"/>
</dbReference>
<dbReference type="PANTHER" id="PTHR43094">
    <property type="entry name" value="AMINOTRANSFERASE"/>
    <property type="match status" value="1"/>
</dbReference>
<comment type="similarity">
    <text evidence="1 3">Belongs to the class-III pyridoxal-phosphate-dependent aminotransferase family.</text>
</comment>
<dbReference type="PANTHER" id="PTHR43094:SF1">
    <property type="entry name" value="AMINOTRANSFERASE CLASS-III"/>
    <property type="match status" value="1"/>
</dbReference>
<dbReference type="GO" id="GO:0030170">
    <property type="term" value="F:pyridoxal phosphate binding"/>
    <property type="evidence" value="ECO:0007669"/>
    <property type="project" value="InterPro"/>
</dbReference>
<dbReference type="Gene3D" id="3.90.1150.10">
    <property type="entry name" value="Aspartate Aminotransferase, domain 1"/>
    <property type="match status" value="1"/>
</dbReference>
<dbReference type="Gene3D" id="3.40.640.10">
    <property type="entry name" value="Type I PLP-dependent aspartate aminotransferase-like (Major domain)"/>
    <property type="match status" value="1"/>
</dbReference>
<dbReference type="NCBIfam" id="NF005812">
    <property type="entry name" value="PRK07678.1"/>
    <property type="match status" value="1"/>
</dbReference>
<evidence type="ECO:0000313" key="4">
    <source>
        <dbReference type="EMBL" id="AGA67819.1"/>
    </source>
</evidence>
<dbReference type="InterPro" id="IPR015421">
    <property type="entry name" value="PyrdxlP-dep_Trfase_major"/>
</dbReference>
<proteinExistence type="inferred from homology"/>
<dbReference type="SUPFAM" id="SSF53383">
    <property type="entry name" value="PLP-dependent transferases"/>
    <property type="match status" value="1"/>
</dbReference>
<gene>
    <name evidence="4" type="ordered locus">Desdi_0270</name>
</gene>
<dbReference type="EMBL" id="CP003344">
    <property type="protein sequence ID" value="AGA67819.1"/>
    <property type="molecule type" value="Genomic_DNA"/>
</dbReference>
<dbReference type="AlphaFoldDB" id="L0F1S7"/>
<keyword evidence="2 3" id="KW-0663">Pyridoxal phosphate</keyword>
<keyword evidence="4" id="KW-0032">Aminotransferase</keyword>
<keyword evidence="5" id="KW-1185">Reference proteome</keyword>
<evidence type="ECO:0000256" key="3">
    <source>
        <dbReference type="RuleBase" id="RU003560"/>
    </source>
</evidence>
<dbReference type="KEGG" id="ddl:Desdi_0270"/>